<protein>
    <recommendedName>
        <fullName evidence="1">C-type lectin domain-containing protein</fullName>
    </recommendedName>
</protein>
<dbReference type="SMART" id="SM00034">
    <property type="entry name" value="CLECT"/>
    <property type="match status" value="1"/>
</dbReference>
<name>A0AAF3EKW5_9BILA</name>
<evidence type="ECO:0000313" key="2">
    <source>
        <dbReference type="Proteomes" id="UP000887575"/>
    </source>
</evidence>
<accession>A0AAF3EKW5</accession>
<dbReference type="PANTHER" id="PTHR22803">
    <property type="entry name" value="MANNOSE, PHOSPHOLIPASE, LECTIN RECEPTOR RELATED"/>
    <property type="match status" value="1"/>
</dbReference>
<evidence type="ECO:0000313" key="3">
    <source>
        <dbReference type="WBParaSite" id="MBELARI_LOCUS14686"/>
    </source>
</evidence>
<evidence type="ECO:0000259" key="1">
    <source>
        <dbReference type="PROSITE" id="PS50041"/>
    </source>
</evidence>
<keyword evidence="2" id="KW-1185">Reference proteome</keyword>
<dbReference type="InterPro" id="IPR001304">
    <property type="entry name" value="C-type_lectin-like"/>
</dbReference>
<organism evidence="2 3">
    <name type="scientific">Mesorhabditis belari</name>
    <dbReference type="NCBI Taxonomy" id="2138241"/>
    <lineage>
        <taxon>Eukaryota</taxon>
        <taxon>Metazoa</taxon>
        <taxon>Ecdysozoa</taxon>
        <taxon>Nematoda</taxon>
        <taxon>Chromadorea</taxon>
        <taxon>Rhabditida</taxon>
        <taxon>Rhabditina</taxon>
        <taxon>Rhabditomorpha</taxon>
        <taxon>Rhabditoidea</taxon>
        <taxon>Rhabditidae</taxon>
        <taxon>Mesorhabditinae</taxon>
        <taxon>Mesorhabditis</taxon>
    </lineage>
</organism>
<dbReference type="Gene3D" id="3.10.100.10">
    <property type="entry name" value="Mannose-Binding Protein A, subunit A"/>
    <property type="match status" value="1"/>
</dbReference>
<feature type="domain" description="C-type lectin" evidence="1">
    <location>
        <begin position="38"/>
        <end position="164"/>
    </location>
</feature>
<dbReference type="AlphaFoldDB" id="A0AAF3EKW5"/>
<reference evidence="3" key="1">
    <citation type="submission" date="2024-02" db="UniProtKB">
        <authorList>
            <consortium name="WormBaseParasite"/>
        </authorList>
    </citation>
    <scope>IDENTIFICATION</scope>
</reference>
<proteinExistence type="predicted"/>
<dbReference type="SUPFAM" id="SSF56436">
    <property type="entry name" value="C-type lectin-like"/>
    <property type="match status" value="1"/>
</dbReference>
<dbReference type="InterPro" id="IPR016186">
    <property type="entry name" value="C-type_lectin-like/link_sf"/>
</dbReference>
<dbReference type="InterPro" id="IPR016187">
    <property type="entry name" value="CTDL_fold"/>
</dbReference>
<sequence length="182" mass="21094">MDRRCCIKHGLKVSQTQPIARFPTTDKRCPQGWQYFDGTDSCYWLRDFTYDQGYWKLVDYQLADEGCKKMSAQLVSIHSEEEDDFVYDLISSYVGNMTNVVVNNGNPCAYLMVWSGLYSKGAINDGWWSDGTPVDYLGIGVYPMGLGYQWLLRNDRSCGRAEWEPNNSDRYFARYVCKIRSE</sequence>
<dbReference type="Proteomes" id="UP000887575">
    <property type="component" value="Unassembled WGS sequence"/>
</dbReference>
<dbReference type="InterPro" id="IPR050111">
    <property type="entry name" value="C-type_lectin/snaclec_domain"/>
</dbReference>
<dbReference type="PROSITE" id="PS50041">
    <property type="entry name" value="C_TYPE_LECTIN_2"/>
    <property type="match status" value="1"/>
</dbReference>
<dbReference type="WBParaSite" id="MBELARI_LOCUS14686">
    <property type="protein sequence ID" value="MBELARI_LOCUS14686"/>
    <property type="gene ID" value="MBELARI_LOCUS14686"/>
</dbReference>